<evidence type="ECO:0000256" key="2">
    <source>
        <dbReference type="ARBA" id="ARBA00023242"/>
    </source>
</evidence>
<dbReference type="Proteomes" id="UP001521785">
    <property type="component" value="Unassembled WGS sequence"/>
</dbReference>
<evidence type="ECO:0000313" key="4">
    <source>
        <dbReference type="Proteomes" id="UP001521785"/>
    </source>
</evidence>
<protein>
    <submittedName>
        <fullName evidence="3">Uncharacterized protein</fullName>
    </submittedName>
</protein>
<dbReference type="PANTHER" id="PTHR37534">
    <property type="entry name" value="TRANSCRIPTIONAL ACTIVATOR PROTEIN UGA3"/>
    <property type="match status" value="1"/>
</dbReference>
<dbReference type="Pfam" id="PF11951">
    <property type="entry name" value="Fungal_trans_2"/>
    <property type="match status" value="1"/>
</dbReference>
<accession>A0ABR3S366</accession>
<comment type="subcellular location">
    <subcellularLocation>
        <location evidence="1">Nucleus</location>
    </subcellularLocation>
</comment>
<dbReference type="PANTHER" id="PTHR37534:SF46">
    <property type="entry name" value="ZN(II)2CYS6 TRANSCRIPTION FACTOR (EUROFUNG)"/>
    <property type="match status" value="1"/>
</dbReference>
<gene>
    <name evidence="3" type="ORF">SLS60_002424</name>
</gene>
<organism evidence="3 4">
    <name type="scientific">Paraconiothyrium brasiliense</name>
    <dbReference type="NCBI Taxonomy" id="300254"/>
    <lineage>
        <taxon>Eukaryota</taxon>
        <taxon>Fungi</taxon>
        <taxon>Dikarya</taxon>
        <taxon>Ascomycota</taxon>
        <taxon>Pezizomycotina</taxon>
        <taxon>Dothideomycetes</taxon>
        <taxon>Pleosporomycetidae</taxon>
        <taxon>Pleosporales</taxon>
        <taxon>Massarineae</taxon>
        <taxon>Didymosphaeriaceae</taxon>
        <taxon>Paraconiothyrium</taxon>
    </lineage>
</organism>
<evidence type="ECO:0000256" key="1">
    <source>
        <dbReference type="ARBA" id="ARBA00004123"/>
    </source>
</evidence>
<reference evidence="3 4" key="1">
    <citation type="submission" date="2024-02" db="EMBL/GenBank/DDBJ databases">
        <title>De novo assembly and annotation of 12 fungi associated with fruit tree decline syndrome in Ontario, Canada.</title>
        <authorList>
            <person name="Sulman M."/>
            <person name="Ellouze W."/>
            <person name="Ilyukhin E."/>
        </authorList>
    </citation>
    <scope>NUCLEOTIDE SEQUENCE [LARGE SCALE GENOMIC DNA]</scope>
    <source>
        <strain evidence="3 4">M42-189</strain>
    </source>
</reference>
<keyword evidence="2" id="KW-0539">Nucleus</keyword>
<dbReference type="InterPro" id="IPR021858">
    <property type="entry name" value="Fun_TF"/>
</dbReference>
<keyword evidence="4" id="KW-1185">Reference proteome</keyword>
<proteinExistence type="predicted"/>
<sequence>MPGYETTLSSTAEILASTLALCYSESFVPGSNDWSVHLRACRTVINTLFLRNQEGASTEHPAVAFLVKEVTDLETLSNISIFNQECVKTVELPLYSFHNSCTWTFTQLLNDITNTERRRHAALKNYQIISEMDMTIWHARADQAYNEILTGPCFDQLDGLQHYFEAVLCTHFYANLIYSYQAFASPEALVTVVESCFDLLIENIQIVVTEATQSFSHDLFFLLFIAGTECRGDQQRQSFVEQLFLDIIFATGVWCNHTALQFLRGFWARSETEVRTTWIQYARANEEESGMFIAF</sequence>
<comment type="caution">
    <text evidence="3">The sequence shown here is derived from an EMBL/GenBank/DDBJ whole genome shotgun (WGS) entry which is preliminary data.</text>
</comment>
<dbReference type="EMBL" id="JAKJXO020000002">
    <property type="protein sequence ID" value="KAL1610754.1"/>
    <property type="molecule type" value="Genomic_DNA"/>
</dbReference>
<name>A0ABR3S366_9PLEO</name>
<evidence type="ECO:0000313" key="3">
    <source>
        <dbReference type="EMBL" id="KAL1610754.1"/>
    </source>
</evidence>